<dbReference type="Gene3D" id="3.40.1090.10">
    <property type="entry name" value="Cytosolic phospholipase A2 catalytic domain"/>
    <property type="match status" value="1"/>
</dbReference>
<reference evidence="4 5" key="1">
    <citation type="submission" date="2020-04" db="EMBL/GenBank/DDBJ databases">
        <title>Molecular characterization of pseudomonads from Agaricus bisporus reveal novel blotch 2 pathogens in Western Europe.</title>
        <authorList>
            <person name="Taparia T."/>
            <person name="Krijger M."/>
            <person name="Haynes E."/>
            <person name="Elpinstone J.G."/>
            <person name="Noble R."/>
            <person name="Van Der Wolf J."/>
        </authorList>
    </citation>
    <scope>NUCLEOTIDE SEQUENCE [LARGE SCALE GENOMIC DNA]</scope>
    <source>
        <strain evidence="4 5">IPO3765</strain>
    </source>
</reference>
<evidence type="ECO:0000259" key="3">
    <source>
        <dbReference type="Pfam" id="PF01734"/>
    </source>
</evidence>
<keyword evidence="2" id="KW-0812">Transmembrane</keyword>
<feature type="transmembrane region" description="Helical" evidence="2">
    <location>
        <begin position="137"/>
        <end position="154"/>
    </location>
</feature>
<dbReference type="InterPro" id="IPR002641">
    <property type="entry name" value="PNPLA_dom"/>
</dbReference>
<dbReference type="EMBL" id="JACAQV010000006">
    <property type="protein sequence ID" value="NWF07126.1"/>
    <property type="molecule type" value="Genomic_DNA"/>
</dbReference>
<dbReference type="GO" id="GO:0006629">
    <property type="term" value="P:lipid metabolic process"/>
    <property type="evidence" value="ECO:0007669"/>
    <property type="project" value="UniProtKB-KW"/>
</dbReference>
<dbReference type="AlphaFoldDB" id="A0A7Y8GAJ1"/>
<feature type="domain" description="PNPLA" evidence="3">
    <location>
        <begin position="31"/>
        <end position="101"/>
    </location>
</feature>
<accession>A0A7Y8GAJ1</accession>
<comment type="caution">
    <text evidence="4">The sequence shown here is derived from an EMBL/GenBank/DDBJ whole genome shotgun (WGS) entry which is preliminary data.</text>
</comment>
<evidence type="ECO:0000256" key="1">
    <source>
        <dbReference type="ARBA" id="ARBA00023098"/>
    </source>
</evidence>
<evidence type="ECO:0000313" key="5">
    <source>
        <dbReference type="Proteomes" id="UP000561369"/>
    </source>
</evidence>
<feature type="transmembrane region" description="Helical" evidence="2">
    <location>
        <begin position="206"/>
        <end position="229"/>
    </location>
</feature>
<keyword evidence="2" id="KW-0472">Membrane</keyword>
<proteinExistence type="predicted"/>
<feature type="transmembrane region" description="Helical" evidence="2">
    <location>
        <begin position="174"/>
        <end position="194"/>
    </location>
</feature>
<dbReference type="InterPro" id="IPR016035">
    <property type="entry name" value="Acyl_Trfase/lysoPLipase"/>
</dbReference>
<keyword evidence="1" id="KW-0443">Lipid metabolism</keyword>
<protein>
    <submittedName>
        <fullName evidence="4">Patatin-like phospholipase family protein</fullName>
    </submittedName>
</protein>
<evidence type="ECO:0000313" key="4">
    <source>
        <dbReference type="EMBL" id="NWF07126.1"/>
    </source>
</evidence>
<sequence length="247" mass="27546">MVPNPSEKEEELVQIRRRHAEVEESGLTHGLALSGGGIRSATFNLGLLRGLAKNVVLRRFDYLSTVSGGGYIGAMFGRLFGHEDSPKQVEEGLANDDSLMLWWLRNNGRYLTPAGSRDLLITFSSILRGFVATQMEVAILMLGIAILIVVPHAIISSVQVNQLSQVMVAVPSIWFWLSLAPLFIAIMLSWSYWFCRDEPTKSRRMLDALTTLLVTMLAAIAYDALFTAWTQSQSFNERLDSFFSLIT</sequence>
<organism evidence="4 5">
    <name type="scientific">Pseudomonas salomonii</name>
    <dbReference type="NCBI Taxonomy" id="191391"/>
    <lineage>
        <taxon>Bacteria</taxon>
        <taxon>Pseudomonadati</taxon>
        <taxon>Pseudomonadota</taxon>
        <taxon>Gammaproteobacteria</taxon>
        <taxon>Pseudomonadales</taxon>
        <taxon>Pseudomonadaceae</taxon>
        <taxon>Pseudomonas</taxon>
    </lineage>
</organism>
<name>A0A7Y8GAJ1_9PSED</name>
<keyword evidence="2" id="KW-1133">Transmembrane helix</keyword>
<dbReference type="Proteomes" id="UP000561369">
    <property type="component" value="Unassembled WGS sequence"/>
</dbReference>
<evidence type="ECO:0000256" key="2">
    <source>
        <dbReference type="SAM" id="Phobius"/>
    </source>
</evidence>
<gene>
    <name evidence="4" type="ORF">HX810_05505</name>
</gene>
<dbReference type="SUPFAM" id="SSF52151">
    <property type="entry name" value="FabD/lysophospholipase-like"/>
    <property type="match status" value="1"/>
</dbReference>
<dbReference type="Pfam" id="PF01734">
    <property type="entry name" value="Patatin"/>
    <property type="match status" value="1"/>
</dbReference>